<organism evidence="2 3">
    <name type="scientific">Cudoniella acicularis</name>
    <dbReference type="NCBI Taxonomy" id="354080"/>
    <lineage>
        <taxon>Eukaryota</taxon>
        <taxon>Fungi</taxon>
        <taxon>Dikarya</taxon>
        <taxon>Ascomycota</taxon>
        <taxon>Pezizomycotina</taxon>
        <taxon>Leotiomycetes</taxon>
        <taxon>Helotiales</taxon>
        <taxon>Tricladiaceae</taxon>
        <taxon>Cudoniella</taxon>
    </lineage>
</organism>
<dbReference type="PROSITE" id="PS50181">
    <property type="entry name" value="FBOX"/>
    <property type="match status" value="1"/>
</dbReference>
<evidence type="ECO:0000313" key="2">
    <source>
        <dbReference type="EMBL" id="KAF4634088.1"/>
    </source>
</evidence>
<dbReference type="SUPFAM" id="SSF81383">
    <property type="entry name" value="F-box domain"/>
    <property type="match status" value="1"/>
</dbReference>
<dbReference type="InterPro" id="IPR001810">
    <property type="entry name" value="F-box_dom"/>
</dbReference>
<proteinExistence type="predicted"/>
<dbReference type="InterPro" id="IPR036047">
    <property type="entry name" value="F-box-like_dom_sf"/>
</dbReference>
<dbReference type="OrthoDB" id="4191831at2759"/>
<evidence type="ECO:0000259" key="1">
    <source>
        <dbReference type="PROSITE" id="PS50181"/>
    </source>
</evidence>
<accession>A0A8H4RR23</accession>
<comment type="caution">
    <text evidence="2">The sequence shown here is derived from an EMBL/GenBank/DDBJ whole genome shotgun (WGS) entry which is preliminary data.</text>
</comment>
<protein>
    <recommendedName>
        <fullName evidence="1">F-box domain-containing protein</fullName>
    </recommendedName>
</protein>
<dbReference type="EMBL" id="JAAMPI010000209">
    <property type="protein sequence ID" value="KAF4634088.1"/>
    <property type="molecule type" value="Genomic_DNA"/>
</dbReference>
<gene>
    <name evidence="2" type="ORF">G7Y89_g4019</name>
</gene>
<keyword evidence="3" id="KW-1185">Reference proteome</keyword>
<name>A0A8H4RR23_9HELO</name>
<sequence length="592" mass="67840">MPGLTSLPTEILLFLIRYLDQSSLASLAITSRQFHDLALAPLYAVISGTFSKRPDLAALVKNVHFSSRAGSHDDNCHFPGFHRTSRNVPWVLPYILSRSDRQRILSFLKDLQIKGTQFEEELTQEIHEGSLDAIMAIFLTRLPELEVLDIDFGLMYRSHLLGQMLCSLPVNPVRRADVSRLKCLKTVKFRNSIQSDMLALDWRPMSGDVQMALFSIPSLENIEMVLHESCEFAVLKNPKGHPDWLALSRLRILRLHNSPVSINSLCQIWNWGKWEDLSTALLSLKSSLRELIISVDSHGSGDEQRDRNDFNPGLFEQTWIRRGSLGSPKIRDILPARLEELCLRDDMVDCVHATYKYRWTPWYVNLESGEGDMGETGEELDMLFDENSDASQLMVQLRDLSTWKMEEGNNVALNKLVFKMLQGRVWTDKHAHELEDMSRAAGVTCVTHVRMNNWGDEVAETILWDPIFKQEGGFYKERLIWEPRRTFYQRCCEVSNENFLNEFCFEERIDEDCNPKSNPSFVCRGWFSWTSSPQGERKSGQILAELPCEILDFIPARIIILPAGGATTEAESQRLIFVIQTAEWCTFDLGVL</sequence>
<dbReference type="Proteomes" id="UP000566819">
    <property type="component" value="Unassembled WGS sequence"/>
</dbReference>
<dbReference type="AlphaFoldDB" id="A0A8H4RR23"/>
<dbReference type="Pfam" id="PF12937">
    <property type="entry name" value="F-box-like"/>
    <property type="match status" value="1"/>
</dbReference>
<reference evidence="2 3" key="1">
    <citation type="submission" date="2020-03" db="EMBL/GenBank/DDBJ databases">
        <title>Draft Genome Sequence of Cudoniella acicularis.</title>
        <authorList>
            <person name="Buettner E."/>
            <person name="Kellner H."/>
        </authorList>
    </citation>
    <scope>NUCLEOTIDE SEQUENCE [LARGE SCALE GENOMIC DNA]</scope>
    <source>
        <strain evidence="2 3">DSM 108380</strain>
    </source>
</reference>
<feature type="domain" description="F-box" evidence="1">
    <location>
        <begin position="1"/>
        <end position="53"/>
    </location>
</feature>
<evidence type="ECO:0000313" key="3">
    <source>
        <dbReference type="Proteomes" id="UP000566819"/>
    </source>
</evidence>